<sequence>MIIRLLARLGAWIRQVVNDLGFSARFMTQLLLSSLRALRRPGLISEQVYFVGNRSLSIILISGLFVGFVLGLQGYYNLQRYGAESSLGLLVALSLLRELGPVVAALLFAGRACTSLTAGIGLMKSGEQLIAMEMMGVDPMDRVLAPRFVAVLIGLPMLALLFSAVGIVGAWIVGVIMIGVDPGSFWSQMQAGVSLTTDVINGVVVKSFVFALLCGFIALVVGHESEATPEGVARATTTTVVISSLAVLASDVLMTALMFGDL</sequence>
<dbReference type="RefSeq" id="WP_125096326.1">
    <property type="nucleotide sequence ID" value="NZ_RRUE01000002.1"/>
</dbReference>
<evidence type="ECO:0000256" key="11">
    <source>
        <dbReference type="ARBA" id="ARBA00023136"/>
    </source>
</evidence>
<dbReference type="NCBIfam" id="TIGR00056">
    <property type="entry name" value="MlaE family lipid ABC transporter permease subunit"/>
    <property type="match status" value="1"/>
</dbReference>
<dbReference type="GO" id="GO:0005548">
    <property type="term" value="F:phospholipid transporter activity"/>
    <property type="evidence" value="ECO:0007669"/>
    <property type="project" value="TreeGrafter"/>
</dbReference>
<feature type="transmembrane region" description="Helical" evidence="12">
    <location>
        <begin position="144"/>
        <end position="162"/>
    </location>
</feature>
<comment type="similarity">
    <text evidence="3 12">Belongs to the MlaE permease family.</text>
</comment>
<evidence type="ECO:0000256" key="2">
    <source>
        <dbReference type="ARBA" id="ARBA00004429"/>
    </source>
</evidence>
<evidence type="ECO:0000313" key="13">
    <source>
        <dbReference type="EMBL" id="RRN44132.1"/>
    </source>
</evidence>
<evidence type="ECO:0000256" key="12">
    <source>
        <dbReference type="RuleBase" id="RU362044"/>
    </source>
</evidence>
<comment type="caution">
    <text evidence="13">The sequence shown here is derived from an EMBL/GenBank/DDBJ whole genome shotgun (WGS) entry which is preliminary data.</text>
</comment>
<keyword evidence="7" id="KW-1003">Cell membrane</keyword>
<evidence type="ECO:0000256" key="9">
    <source>
        <dbReference type="ARBA" id="ARBA00022692"/>
    </source>
</evidence>
<feature type="transmembrane region" description="Helical" evidence="12">
    <location>
        <begin position="241"/>
        <end position="260"/>
    </location>
</feature>
<dbReference type="InterPro" id="IPR053408">
    <property type="entry name" value="MlaE_Permease"/>
</dbReference>
<proteinExistence type="inferred from homology"/>
<dbReference type="OrthoDB" id="9806241at2"/>
<organism evidence="13 14">
    <name type="scientific">Lautropia dentalis</name>
    <dbReference type="NCBI Taxonomy" id="2490857"/>
    <lineage>
        <taxon>Bacteria</taxon>
        <taxon>Pseudomonadati</taxon>
        <taxon>Pseudomonadota</taxon>
        <taxon>Betaproteobacteria</taxon>
        <taxon>Burkholderiales</taxon>
        <taxon>Burkholderiaceae</taxon>
        <taxon>Lautropia</taxon>
    </lineage>
</organism>
<dbReference type="AlphaFoldDB" id="A0A3R8NAH9"/>
<evidence type="ECO:0000313" key="14">
    <source>
        <dbReference type="Proteomes" id="UP000270261"/>
    </source>
</evidence>
<keyword evidence="14" id="KW-1185">Reference proteome</keyword>
<dbReference type="InterPro" id="IPR003453">
    <property type="entry name" value="ABC_MlaE_roteobac"/>
</dbReference>
<dbReference type="InterPro" id="IPR030802">
    <property type="entry name" value="Permease_MalE"/>
</dbReference>
<comment type="function">
    <text evidence="1">Part of the ABC transporter complex MlaFEDB, which is involved in a phospholipid transport pathway that maintains lipid asymmetry in the outer membrane by retrograde trafficking of phospholipids from the outer membrane to the inner membrane. Probably responsible for the translocation of the substrate across the membrane.</text>
</comment>
<feature type="transmembrane region" description="Helical" evidence="12">
    <location>
        <begin position="199"/>
        <end position="221"/>
    </location>
</feature>
<evidence type="ECO:0000256" key="5">
    <source>
        <dbReference type="ARBA" id="ARBA00020857"/>
    </source>
</evidence>
<feature type="transmembrane region" description="Helical" evidence="12">
    <location>
        <begin position="58"/>
        <end position="76"/>
    </location>
</feature>
<evidence type="ECO:0000256" key="8">
    <source>
        <dbReference type="ARBA" id="ARBA00022519"/>
    </source>
</evidence>
<dbReference type="EMBL" id="RRUE01000002">
    <property type="protein sequence ID" value="RRN44132.1"/>
    <property type="molecule type" value="Genomic_DNA"/>
</dbReference>
<dbReference type="Pfam" id="PF02405">
    <property type="entry name" value="MlaE"/>
    <property type="match status" value="1"/>
</dbReference>
<keyword evidence="10 12" id="KW-1133">Transmembrane helix</keyword>
<comment type="caution">
    <text evidence="12">Lacks conserved residue(s) required for the propagation of feature annotation.</text>
</comment>
<dbReference type="PANTHER" id="PTHR30188:SF4">
    <property type="entry name" value="PROTEIN TRIGALACTOSYLDIACYLGLYCEROL 1, CHLOROPLASTIC"/>
    <property type="match status" value="1"/>
</dbReference>
<comment type="subcellular location">
    <subcellularLocation>
        <location evidence="2 12">Cell inner membrane</location>
        <topology evidence="2 12">Multi-pass membrane protein</topology>
    </subcellularLocation>
</comment>
<reference evidence="13 14" key="1">
    <citation type="submission" date="2018-11" db="EMBL/GenBank/DDBJ databases">
        <title>Genome sequencing of Lautropia sp. KCOM 2505 (= ChDC F240).</title>
        <authorList>
            <person name="Kook J.-K."/>
            <person name="Park S.-N."/>
            <person name="Lim Y.K."/>
        </authorList>
    </citation>
    <scope>NUCLEOTIDE SEQUENCE [LARGE SCALE GENOMIC DNA]</scope>
    <source>
        <strain evidence="13 14">KCOM 2505</strain>
    </source>
</reference>
<name>A0A3R8NAH9_9BURK</name>
<keyword evidence="9 12" id="KW-0812">Transmembrane</keyword>
<evidence type="ECO:0000256" key="4">
    <source>
        <dbReference type="ARBA" id="ARBA00011380"/>
    </source>
</evidence>
<dbReference type="GO" id="GO:0043190">
    <property type="term" value="C:ATP-binding cassette (ABC) transporter complex"/>
    <property type="evidence" value="ECO:0007669"/>
    <property type="project" value="InterPro"/>
</dbReference>
<evidence type="ECO:0000256" key="1">
    <source>
        <dbReference type="ARBA" id="ARBA00002460"/>
    </source>
</evidence>
<gene>
    <name evidence="13" type="primary">mlaE</name>
    <name evidence="13" type="ORF">EHV23_12235</name>
</gene>
<evidence type="ECO:0000256" key="3">
    <source>
        <dbReference type="ARBA" id="ARBA00007556"/>
    </source>
</evidence>
<dbReference type="Proteomes" id="UP000270261">
    <property type="component" value="Unassembled WGS sequence"/>
</dbReference>
<keyword evidence="6" id="KW-0813">Transport</keyword>
<dbReference type="PANTHER" id="PTHR30188">
    <property type="entry name" value="ABC TRANSPORTER PERMEASE PROTEIN-RELATED"/>
    <property type="match status" value="1"/>
</dbReference>
<evidence type="ECO:0000256" key="10">
    <source>
        <dbReference type="ARBA" id="ARBA00022989"/>
    </source>
</evidence>
<accession>A0A3R8NAH9</accession>
<protein>
    <recommendedName>
        <fullName evidence="5">Intermembrane phospholipid transport system permease protein MlaE</fullName>
    </recommendedName>
</protein>
<evidence type="ECO:0000256" key="6">
    <source>
        <dbReference type="ARBA" id="ARBA00022448"/>
    </source>
</evidence>
<keyword evidence="8 12" id="KW-0997">Cell inner membrane</keyword>
<comment type="subunit">
    <text evidence="4">The complex is composed of two ATP-binding proteins (MlaF), two transmembrane proteins (MlaE), two cytoplasmic solute-binding proteins (MlaB) and six periplasmic solute-binding proteins (MlaD).</text>
</comment>
<dbReference type="NCBIfam" id="NF033619">
    <property type="entry name" value="perm_MlaE_1"/>
    <property type="match status" value="1"/>
</dbReference>
<evidence type="ECO:0000256" key="7">
    <source>
        <dbReference type="ARBA" id="ARBA00022475"/>
    </source>
</evidence>
<keyword evidence="11 12" id="KW-0472">Membrane</keyword>